<feature type="domain" description="Roadblock/LAMTOR2" evidence="1">
    <location>
        <begin position="14"/>
        <end position="123"/>
    </location>
</feature>
<evidence type="ECO:0000313" key="3">
    <source>
        <dbReference type="Proteomes" id="UP000176005"/>
    </source>
</evidence>
<dbReference type="Gene3D" id="3.30.450.30">
    <property type="entry name" value="Dynein light chain 2a, cytoplasmic"/>
    <property type="match status" value="1"/>
</dbReference>
<dbReference type="Proteomes" id="UP000176005">
    <property type="component" value="Unassembled WGS sequence"/>
</dbReference>
<dbReference type="SMART" id="SM00960">
    <property type="entry name" value="Robl_LC7"/>
    <property type="match status" value="1"/>
</dbReference>
<protein>
    <recommendedName>
        <fullName evidence="1">Roadblock/LAMTOR2 domain-containing protein</fullName>
    </recommendedName>
</protein>
<accession>A0A1E7LA92</accession>
<dbReference type="Pfam" id="PF03259">
    <property type="entry name" value="Robl_LC7"/>
    <property type="match status" value="1"/>
</dbReference>
<sequence length="162" mass="16714">MTASSDVTEQTRIDWLLERFLTRVPETVAALLTSPDGLLQANAHFTEEQAETMAAIVSGQYSLAGGATRVLDPHGQGAVRQIVVEHDAYVLFVMSAGAGLVPGQPAPAGEDPETVSTLLGVATTSEADAGLVGHEAALLAGALGEHLVIPTRRGSDDTQATA</sequence>
<dbReference type="AlphaFoldDB" id="A0A1E7LA92"/>
<dbReference type="PANTHER" id="PTHR36222:SF1">
    <property type="entry name" value="SERINE PROTEASE INHIBITOR RV3364C"/>
    <property type="match status" value="1"/>
</dbReference>
<organism evidence="2 3">
    <name type="scientific">Streptomyces nanshensis</name>
    <dbReference type="NCBI Taxonomy" id="518642"/>
    <lineage>
        <taxon>Bacteria</taxon>
        <taxon>Bacillati</taxon>
        <taxon>Actinomycetota</taxon>
        <taxon>Actinomycetes</taxon>
        <taxon>Kitasatosporales</taxon>
        <taxon>Streptomycetaceae</taxon>
        <taxon>Streptomyces</taxon>
    </lineage>
</organism>
<dbReference type="InterPro" id="IPR004942">
    <property type="entry name" value="Roadblock/LAMTOR2_dom"/>
</dbReference>
<dbReference type="EMBL" id="LJGW01000107">
    <property type="protein sequence ID" value="OEV13011.1"/>
    <property type="molecule type" value="Genomic_DNA"/>
</dbReference>
<evidence type="ECO:0000313" key="2">
    <source>
        <dbReference type="EMBL" id="OEV13011.1"/>
    </source>
</evidence>
<dbReference type="PANTHER" id="PTHR36222">
    <property type="entry name" value="SERINE PROTEASE INHIBITOR RV3364C"/>
    <property type="match status" value="1"/>
</dbReference>
<dbReference type="InterPro" id="IPR053141">
    <property type="entry name" value="Mycobact_SerProt_Inhib_Rv3364c"/>
</dbReference>
<dbReference type="SUPFAM" id="SSF103196">
    <property type="entry name" value="Roadblock/LC7 domain"/>
    <property type="match status" value="1"/>
</dbReference>
<name>A0A1E7LA92_9ACTN</name>
<reference evidence="2 3" key="1">
    <citation type="journal article" date="2016" name="Front. Microbiol.">
        <title>Comparative Genomics Analysis of Streptomyces Species Reveals Their Adaptation to the Marine Environment and Their Diversity at the Genomic Level.</title>
        <authorList>
            <person name="Tian X."/>
            <person name="Zhang Z."/>
            <person name="Yang T."/>
            <person name="Chen M."/>
            <person name="Li J."/>
            <person name="Chen F."/>
            <person name="Yang J."/>
            <person name="Li W."/>
            <person name="Zhang B."/>
            <person name="Zhang Z."/>
            <person name="Wu J."/>
            <person name="Zhang C."/>
            <person name="Long L."/>
            <person name="Xiao J."/>
        </authorList>
    </citation>
    <scope>NUCLEOTIDE SEQUENCE [LARGE SCALE GENOMIC DNA]</scope>
    <source>
        <strain evidence="2 3">SCSIO 10429</strain>
    </source>
</reference>
<keyword evidence="3" id="KW-1185">Reference proteome</keyword>
<comment type="caution">
    <text evidence="2">The sequence shown here is derived from an EMBL/GenBank/DDBJ whole genome shotgun (WGS) entry which is preliminary data.</text>
</comment>
<evidence type="ECO:0000259" key="1">
    <source>
        <dbReference type="SMART" id="SM00960"/>
    </source>
</evidence>
<proteinExistence type="predicted"/>
<gene>
    <name evidence="2" type="ORF">AN218_05745</name>
</gene>